<dbReference type="Proteomes" id="UP000316256">
    <property type="component" value="Unassembled WGS sequence"/>
</dbReference>
<dbReference type="OrthoDB" id="2339873at2"/>
<evidence type="ECO:0000256" key="2">
    <source>
        <dbReference type="PROSITE-ProRule" id="PRU01161"/>
    </source>
</evidence>
<evidence type="ECO:0000313" key="5">
    <source>
        <dbReference type="EMBL" id="TQF66512.1"/>
    </source>
</evidence>
<reference evidence="5 6" key="1">
    <citation type="submission" date="2019-06" db="EMBL/GenBank/DDBJ databases">
        <title>Rhodococcus spaelei sp. nov., isolated from a cave.</title>
        <authorList>
            <person name="Lee S.D."/>
        </authorList>
    </citation>
    <scope>NUCLEOTIDE SEQUENCE [LARGE SCALE GENOMIC DNA]</scope>
    <source>
        <strain evidence="5 6">C9-5</strain>
    </source>
</reference>
<dbReference type="AlphaFoldDB" id="A0A541B2G3"/>
<dbReference type="GO" id="GO:0016787">
    <property type="term" value="F:hydrolase activity"/>
    <property type="evidence" value="ECO:0007669"/>
    <property type="project" value="UniProtKB-UniRule"/>
</dbReference>
<keyword evidence="2" id="KW-0378">Hydrolase</keyword>
<feature type="short sequence motif" description="GXSXG" evidence="2">
    <location>
        <begin position="23"/>
        <end position="27"/>
    </location>
</feature>
<comment type="caution">
    <text evidence="2">Lacks conserved residue(s) required for the propagation of feature annotation.</text>
</comment>
<dbReference type="Gene3D" id="3.40.1090.10">
    <property type="entry name" value="Cytosolic phospholipase A2 catalytic domain"/>
    <property type="match status" value="2"/>
</dbReference>
<evidence type="ECO:0000313" key="6">
    <source>
        <dbReference type="Proteomes" id="UP000316256"/>
    </source>
</evidence>
<evidence type="ECO:0000256" key="1">
    <source>
        <dbReference type="ARBA" id="ARBA00023098"/>
    </source>
</evidence>
<evidence type="ECO:0000259" key="4">
    <source>
        <dbReference type="PROSITE" id="PS51635"/>
    </source>
</evidence>
<dbReference type="InterPro" id="IPR016035">
    <property type="entry name" value="Acyl_Trfase/lysoPLipase"/>
</dbReference>
<keyword evidence="1 2" id="KW-0443">Lipid metabolism</keyword>
<feature type="region of interest" description="Disordered" evidence="3">
    <location>
        <begin position="37"/>
        <end position="60"/>
    </location>
</feature>
<dbReference type="EMBL" id="VIGH01000008">
    <property type="protein sequence ID" value="TQF66512.1"/>
    <property type="molecule type" value="Genomic_DNA"/>
</dbReference>
<evidence type="ECO:0000256" key="3">
    <source>
        <dbReference type="SAM" id="MobiDB-lite"/>
    </source>
</evidence>
<dbReference type="InterPro" id="IPR002641">
    <property type="entry name" value="PNPLA_dom"/>
</dbReference>
<dbReference type="SUPFAM" id="SSF52151">
    <property type="entry name" value="FabD/lysophospholipase-like"/>
    <property type="match status" value="1"/>
</dbReference>
<protein>
    <submittedName>
        <fullName evidence="5">Patatin-like phospholipase family protein</fullName>
    </submittedName>
</protein>
<feature type="active site" description="Nucleophile" evidence="2">
    <location>
        <position position="25"/>
    </location>
</feature>
<keyword evidence="6" id="KW-1185">Reference proteome</keyword>
<accession>A0A541B2G3</accession>
<dbReference type="GO" id="GO:0016042">
    <property type="term" value="P:lipid catabolic process"/>
    <property type="evidence" value="ECO:0007669"/>
    <property type="project" value="UniProtKB-UniRule"/>
</dbReference>
<dbReference type="Pfam" id="PF01734">
    <property type="entry name" value="Patatin"/>
    <property type="match status" value="1"/>
</dbReference>
<dbReference type="PROSITE" id="PS51635">
    <property type="entry name" value="PNPLA"/>
    <property type="match status" value="1"/>
</dbReference>
<name>A0A541B2G3_9NOCA</name>
<feature type="domain" description="PNPLA" evidence="4">
    <location>
        <begin position="1"/>
        <end position="181"/>
    </location>
</feature>
<sequence length="262" mass="27012">MSGLVAGLRRGGVDLAAADLIVGTSAGAMVGAVLASGQDTERLAEPTRPTPGEPELPPVDPDRQNAVFALLRDGSLEPAEARRRIGALAAGMDGSHQEIHLDRMAALVGARDWPPTALKVAAVDIETGERVVFDRESGVALLPAVVASRALPGIFPPVTIDGRRYMDGGMHSATNADLAAGARLIVLVDPMASVLPRDQVVRELAEADADTVVAIAPDEESAAAIGPDLSDRSAWVPAYRAGDRQGEAAAESLLGSWAGGQP</sequence>
<feature type="compositionally biased region" description="Pro residues" evidence="3">
    <location>
        <begin position="48"/>
        <end position="59"/>
    </location>
</feature>
<feature type="short sequence motif" description="DGA/G" evidence="2">
    <location>
        <begin position="167"/>
        <end position="169"/>
    </location>
</feature>
<keyword evidence="2" id="KW-0442">Lipid degradation</keyword>
<comment type="caution">
    <text evidence="5">The sequence shown here is derived from an EMBL/GenBank/DDBJ whole genome shotgun (WGS) entry which is preliminary data.</text>
</comment>
<proteinExistence type="predicted"/>
<organism evidence="5 6">
    <name type="scientific">Rhodococcus spelaei</name>
    <dbReference type="NCBI Taxonomy" id="2546320"/>
    <lineage>
        <taxon>Bacteria</taxon>
        <taxon>Bacillati</taxon>
        <taxon>Actinomycetota</taxon>
        <taxon>Actinomycetes</taxon>
        <taxon>Mycobacteriales</taxon>
        <taxon>Nocardiaceae</taxon>
        <taxon>Rhodococcus</taxon>
    </lineage>
</organism>
<feature type="active site" description="Proton acceptor" evidence="2">
    <location>
        <position position="167"/>
    </location>
</feature>
<gene>
    <name evidence="5" type="ORF">FK531_17945</name>
</gene>